<evidence type="ECO:0000256" key="6">
    <source>
        <dbReference type="SAM" id="MobiDB-lite"/>
    </source>
</evidence>
<dbReference type="EMBL" id="FOND01000008">
    <property type="protein sequence ID" value="SFF04530.1"/>
    <property type="molecule type" value="Genomic_DNA"/>
</dbReference>
<organism evidence="8 9">
    <name type="scientific">Blastococcus tunisiensis</name>
    <dbReference type="NCBI Taxonomy" id="1798228"/>
    <lineage>
        <taxon>Bacteria</taxon>
        <taxon>Bacillati</taxon>
        <taxon>Actinomycetota</taxon>
        <taxon>Actinomycetes</taxon>
        <taxon>Geodermatophilales</taxon>
        <taxon>Geodermatophilaceae</taxon>
        <taxon>Blastococcus</taxon>
    </lineage>
</organism>
<feature type="compositionally biased region" description="Basic and acidic residues" evidence="6">
    <location>
        <begin position="519"/>
        <end position="530"/>
    </location>
</feature>
<feature type="domain" description="Dynamin N-terminal" evidence="7">
    <location>
        <begin position="49"/>
        <end position="169"/>
    </location>
</feature>
<dbReference type="OrthoDB" id="4379468at2"/>
<evidence type="ECO:0000256" key="4">
    <source>
        <dbReference type="ARBA" id="ARBA00023134"/>
    </source>
</evidence>
<feature type="region of interest" description="Disordered" evidence="6">
    <location>
        <begin position="493"/>
        <end position="560"/>
    </location>
</feature>
<accession>A0A1I2FIT5</accession>
<dbReference type="GO" id="GO:0008053">
    <property type="term" value="P:mitochondrial fusion"/>
    <property type="evidence" value="ECO:0007669"/>
    <property type="project" value="TreeGrafter"/>
</dbReference>
<evidence type="ECO:0000256" key="2">
    <source>
        <dbReference type="ARBA" id="ARBA00022741"/>
    </source>
</evidence>
<dbReference type="GO" id="GO:0005525">
    <property type="term" value="F:GTP binding"/>
    <property type="evidence" value="ECO:0007669"/>
    <property type="project" value="UniProtKB-KW"/>
</dbReference>
<evidence type="ECO:0000256" key="3">
    <source>
        <dbReference type="ARBA" id="ARBA00022801"/>
    </source>
</evidence>
<keyword evidence="9" id="KW-1185">Reference proteome</keyword>
<sequence>MTGGAAGTGAPPTGLRALLDAAIELYAERPAEADRLRARRERLDGPLRVALVGRVKAGKSTLLNALVGARVAPTDAGECTRVVTTYRHGAVPRVTRLDADGTARRLPVHRVAGGLELDLAGAAPQEVDQLVVDWPAPDLEPVTLVDTPGTSSLSVDTSARTHAFLDEEDRMPGADAIVYLTRQLQPDDVSFLAAFQSRSGAGGSSATTITVLSRADEIGSGRLDALHAADEVAHRMSGDPAVQAVSSAVLPVAGLLALAGRTLRHGEFVALRSLAHAPPADVESMLLSADRFCRAQAPVPVSATVRAALLERLGMFGVRLSIALVRAGMPDARALAEELVHRSGLAQLQAHIAERFTERSELLTAEAALRTVEAVLRATPLPGDDALWRELERLRLAAHAPVELALVAASEEDGVLPAELRTEARRLLGAHGGSPATRLGLVDHASEQELRSVAVETITRWQARGADPLAPRATRDAIAVVVHSCEAVLAELDGPRSGLPGAQPGAGGPGPEGDQTEGDQPRLGDERDPVDPSAPGDQALRHVHREQRQHARDQERPARP</sequence>
<dbReference type="Gene3D" id="3.40.50.300">
    <property type="entry name" value="P-loop containing nucleotide triphosphate hydrolases"/>
    <property type="match status" value="1"/>
</dbReference>
<dbReference type="PANTHER" id="PTHR10465:SF0">
    <property type="entry name" value="SARCALUMENIN"/>
    <property type="match status" value="1"/>
</dbReference>
<protein>
    <submittedName>
        <fullName evidence="8">Dynamin family protein</fullName>
    </submittedName>
</protein>
<dbReference type="InterPro" id="IPR027417">
    <property type="entry name" value="P-loop_NTPase"/>
</dbReference>
<dbReference type="AlphaFoldDB" id="A0A1I2FIT5"/>
<reference evidence="9" key="1">
    <citation type="submission" date="2016-10" db="EMBL/GenBank/DDBJ databases">
        <authorList>
            <person name="Varghese N."/>
            <person name="Submissions S."/>
        </authorList>
    </citation>
    <scope>NUCLEOTIDE SEQUENCE [LARGE SCALE GENOMIC DNA]</scope>
    <source>
        <strain evidence="9">DSM 46838</strain>
    </source>
</reference>
<dbReference type="Proteomes" id="UP000198589">
    <property type="component" value="Unassembled WGS sequence"/>
</dbReference>
<evidence type="ECO:0000259" key="7">
    <source>
        <dbReference type="Pfam" id="PF00350"/>
    </source>
</evidence>
<keyword evidence="2" id="KW-0547">Nucleotide-binding</keyword>
<proteinExistence type="predicted"/>
<feature type="compositionally biased region" description="Basic and acidic residues" evidence="6">
    <location>
        <begin position="546"/>
        <end position="560"/>
    </location>
</feature>
<dbReference type="PANTHER" id="PTHR10465">
    <property type="entry name" value="TRANSMEMBRANE GTPASE FZO1"/>
    <property type="match status" value="1"/>
</dbReference>
<dbReference type="RefSeq" id="WP_092198546.1">
    <property type="nucleotide sequence ID" value="NZ_FOND01000008.1"/>
</dbReference>
<keyword evidence="5" id="KW-0472">Membrane</keyword>
<dbReference type="SUPFAM" id="SSF52540">
    <property type="entry name" value="P-loop containing nucleoside triphosphate hydrolases"/>
    <property type="match status" value="1"/>
</dbReference>
<evidence type="ECO:0000313" key="9">
    <source>
        <dbReference type="Proteomes" id="UP000198589"/>
    </source>
</evidence>
<dbReference type="Pfam" id="PF00350">
    <property type="entry name" value="Dynamin_N"/>
    <property type="match status" value="1"/>
</dbReference>
<dbReference type="InterPro" id="IPR027094">
    <property type="entry name" value="Mitofusin_fam"/>
</dbReference>
<evidence type="ECO:0000256" key="5">
    <source>
        <dbReference type="ARBA" id="ARBA00023136"/>
    </source>
</evidence>
<evidence type="ECO:0000256" key="1">
    <source>
        <dbReference type="ARBA" id="ARBA00004370"/>
    </source>
</evidence>
<dbReference type="STRING" id="1798228.SAMN05216574_108105"/>
<keyword evidence="4" id="KW-0342">GTP-binding</keyword>
<dbReference type="InterPro" id="IPR045063">
    <property type="entry name" value="Dynamin_N"/>
</dbReference>
<dbReference type="GO" id="GO:0016020">
    <property type="term" value="C:membrane"/>
    <property type="evidence" value="ECO:0007669"/>
    <property type="project" value="UniProtKB-SubCell"/>
</dbReference>
<keyword evidence="3" id="KW-0378">Hydrolase</keyword>
<gene>
    <name evidence="8" type="ORF">SAMN05216574_108105</name>
</gene>
<evidence type="ECO:0000313" key="8">
    <source>
        <dbReference type="EMBL" id="SFF04530.1"/>
    </source>
</evidence>
<comment type="subcellular location">
    <subcellularLocation>
        <location evidence="1">Membrane</location>
    </subcellularLocation>
</comment>
<name>A0A1I2FIT5_9ACTN</name>
<dbReference type="GO" id="GO:0003924">
    <property type="term" value="F:GTPase activity"/>
    <property type="evidence" value="ECO:0007669"/>
    <property type="project" value="InterPro"/>
</dbReference>